<dbReference type="PANTHER" id="PTHR43437">
    <property type="entry name" value="HYDROXYACYL-THIOESTER DEHYDRATASE TYPE 2, MITOCHONDRIAL-RELATED"/>
    <property type="match status" value="1"/>
</dbReference>
<dbReference type="EMBL" id="VOWB01000048">
    <property type="protein sequence ID" value="TXE81325.1"/>
    <property type="molecule type" value="Genomic_DNA"/>
</dbReference>
<dbReference type="InterPro" id="IPR029069">
    <property type="entry name" value="HotDog_dom_sf"/>
</dbReference>
<dbReference type="InterPro" id="IPR050965">
    <property type="entry name" value="UPF0336/Enoyl-CoA_hydratase"/>
</dbReference>
<organism evidence="3 4">
    <name type="scientific">Campylobacter peloridis</name>
    <dbReference type="NCBI Taxonomy" id="488546"/>
    <lineage>
        <taxon>Bacteria</taxon>
        <taxon>Pseudomonadati</taxon>
        <taxon>Campylobacterota</taxon>
        <taxon>Epsilonproteobacteria</taxon>
        <taxon>Campylobacterales</taxon>
        <taxon>Campylobacteraceae</taxon>
        <taxon>Campylobacter</taxon>
    </lineage>
</organism>
<dbReference type="PANTHER" id="PTHR43437:SF3">
    <property type="entry name" value="HYDROXYACYL-THIOESTER DEHYDRATASE TYPE 2, MITOCHONDRIAL"/>
    <property type="match status" value="1"/>
</dbReference>
<proteinExistence type="predicted"/>
<dbReference type="AlphaFoldDB" id="A0A5C7DL42"/>
<feature type="domain" description="MaoC-like" evidence="2">
    <location>
        <begin position="25"/>
        <end position="127"/>
    </location>
</feature>
<dbReference type="GO" id="GO:0019171">
    <property type="term" value="F:(3R)-hydroxyacyl-[acyl-carrier-protein] dehydratase activity"/>
    <property type="evidence" value="ECO:0007669"/>
    <property type="project" value="TreeGrafter"/>
</dbReference>
<evidence type="ECO:0000313" key="3">
    <source>
        <dbReference type="EMBL" id="TXE81325.1"/>
    </source>
</evidence>
<keyword evidence="1" id="KW-0456">Lyase</keyword>
<gene>
    <name evidence="3" type="ORF">FPD46_05735</name>
</gene>
<dbReference type="RefSeq" id="WP_147575721.1">
    <property type="nucleotide sequence ID" value="NZ_VOWB01000048.1"/>
</dbReference>
<dbReference type="Proteomes" id="UP000321310">
    <property type="component" value="Unassembled WGS sequence"/>
</dbReference>
<dbReference type="InterPro" id="IPR003965">
    <property type="entry name" value="Fatty_acid_synthase"/>
</dbReference>
<dbReference type="FunFam" id="3.10.129.10:FF:000042">
    <property type="entry name" value="MaoC domain protein dehydratase"/>
    <property type="match status" value="1"/>
</dbReference>
<reference evidence="3 4" key="1">
    <citation type="submission" date="2019-07" db="EMBL/GenBank/DDBJ databases">
        <title>Rapid identification of Enteric Bacteria from Whole Genome Sequences (WGS) using Average Nucleotide Identity (ANI).</title>
        <authorList>
            <person name="Lane C."/>
        </authorList>
    </citation>
    <scope>NUCLEOTIDE SEQUENCE [LARGE SCALE GENOMIC DNA]</scope>
    <source>
        <strain evidence="3 4">2016D-0250</strain>
    </source>
</reference>
<dbReference type="GO" id="GO:0006633">
    <property type="term" value="P:fatty acid biosynthetic process"/>
    <property type="evidence" value="ECO:0007669"/>
    <property type="project" value="InterPro"/>
</dbReference>
<comment type="caution">
    <text evidence="3">The sequence shown here is derived from an EMBL/GenBank/DDBJ whole genome shotgun (WGS) entry which is preliminary data.</text>
</comment>
<dbReference type="SUPFAM" id="SSF54637">
    <property type="entry name" value="Thioesterase/thiol ester dehydrase-isomerase"/>
    <property type="match status" value="1"/>
</dbReference>
<protein>
    <submittedName>
        <fullName evidence="3">MaoC family dehydratase</fullName>
    </submittedName>
</protein>
<dbReference type="PRINTS" id="PR01483">
    <property type="entry name" value="FASYNTHASE"/>
</dbReference>
<evidence type="ECO:0000259" key="2">
    <source>
        <dbReference type="Pfam" id="PF01575"/>
    </source>
</evidence>
<dbReference type="Pfam" id="PF01575">
    <property type="entry name" value="MaoC_dehydratas"/>
    <property type="match status" value="1"/>
</dbReference>
<sequence>MKFSNINKSVLDKIQIGMSESYIRLIKEVDVRKFAKLSGDNNPIHLDEEYAQKSRYKRRIAHGLFCASFFSALFGMKLPGKGCVYVSQTLNFKRPIYINDEVEAKIEVFQIDKAKSKIYFKTTCKVKNKIAIDGEAEIFLP</sequence>
<evidence type="ECO:0000313" key="4">
    <source>
        <dbReference type="Proteomes" id="UP000321310"/>
    </source>
</evidence>
<dbReference type="Gene3D" id="3.10.129.10">
    <property type="entry name" value="Hotdog Thioesterase"/>
    <property type="match status" value="1"/>
</dbReference>
<dbReference type="InterPro" id="IPR002539">
    <property type="entry name" value="MaoC-like_dom"/>
</dbReference>
<dbReference type="GO" id="GO:0005835">
    <property type="term" value="C:fatty acid synthase complex"/>
    <property type="evidence" value="ECO:0007669"/>
    <property type="project" value="InterPro"/>
</dbReference>
<dbReference type="CDD" id="cd03449">
    <property type="entry name" value="R_hydratase"/>
    <property type="match status" value="1"/>
</dbReference>
<accession>A0A5C7DL42</accession>
<evidence type="ECO:0000256" key="1">
    <source>
        <dbReference type="ARBA" id="ARBA00023239"/>
    </source>
</evidence>
<dbReference type="GO" id="GO:0004312">
    <property type="term" value="F:fatty acid synthase activity"/>
    <property type="evidence" value="ECO:0007669"/>
    <property type="project" value="InterPro"/>
</dbReference>
<name>A0A5C7DL42_9BACT</name>